<evidence type="ECO:0000313" key="3">
    <source>
        <dbReference type="EMBL" id="MFD0849733.1"/>
    </source>
</evidence>
<dbReference type="EMBL" id="JBHTIK010000011">
    <property type="protein sequence ID" value="MFD0849733.1"/>
    <property type="molecule type" value="Genomic_DNA"/>
</dbReference>
<evidence type="ECO:0000259" key="2">
    <source>
        <dbReference type="Pfam" id="PF07859"/>
    </source>
</evidence>
<sequence length="316" mass="34129">MKPAEHTLNADTRALLDLLANAGGPSLEEMLPADARAFFAAGRDFFARDQEQVSSVEDICVEHQGRSLEMRIYRPVGTAPEMMPGLVYFHGGGWVLGDLDSQDPLCRKLCNASGVVILSVQYGHAPEAPYPAAVDDASAAFDYICTNATQLGLDERRIAVGGESAGGTLAAVVAQTEGRLGATRIRCQLLLYPVTDLSRADGQRQPSDGYFVTAKMLRWMIDLYLAGADPADPRVSPLLEQDLTGLPPAIMVLCGFDPLLSEGMEYRDRLADAGVTVTTKLYPGQIHAFLTMDRHILEAHDAILEIGGLLRQSLSL</sequence>
<dbReference type="Gene3D" id="3.40.50.1820">
    <property type="entry name" value="alpha/beta hydrolase"/>
    <property type="match status" value="1"/>
</dbReference>
<keyword evidence="1 3" id="KW-0378">Hydrolase</keyword>
<dbReference type="InterPro" id="IPR013094">
    <property type="entry name" value="AB_hydrolase_3"/>
</dbReference>
<gene>
    <name evidence="3" type="ORF">ACFQ00_15470</name>
</gene>
<dbReference type="PANTHER" id="PTHR48081">
    <property type="entry name" value="AB HYDROLASE SUPERFAMILY PROTEIN C4A8.06C"/>
    <property type="match status" value="1"/>
</dbReference>
<evidence type="ECO:0000256" key="1">
    <source>
        <dbReference type="ARBA" id="ARBA00022801"/>
    </source>
</evidence>
<dbReference type="RefSeq" id="WP_381492722.1">
    <property type="nucleotide sequence ID" value="NZ_JBHTIK010000011.1"/>
</dbReference>
<feature type="domain" description="Alpha/beta hydrolase fold-3" evidence="2">
    <location>
        <begin position="86"/>
        <end position="290"/>
    </location>
</feature>
<evidence type="ECO:0000313" key="4">
    <source>
        <dbReference type="Proteomes" id="UP001597124"/>
    </source>
</evidence>
<protein>
    <submittedName>
        <fullName evidence="3">Alpha/beta hydrolase</fullName>
    </submittedName>
</protein>
<accession>A0ABW3C5H7</accession>
<dbReference type="PANTHER" id="PTHR48081:SF8">
    <property type="entry name" value="ALPHA_BETA HYDROLASE FOLD-3 DOMAIN-CONTAINING PROTEIN-RELATED"/>
    <property type="match status" value="1"/>
</dbReference>
<name>A0ABW3C5H7_SPHXN</name>
<reference evidence="4" key="1">
    <citation type="journal article" date="2019" name="Int. J. Syst. Evol. Microbiol.">
        <title>The Global Catalogue of Microorganisms (GCM) 10K type strain sequencing project: providing services to taxonomists for standard genome sequencing and annotation.</title>
        <authorList>
            <consortium name="The Broad Institute Genomics Platform"/>
            <consortium name="The Broad Institute Genome Sequencing Center for Infectious Disease"/>
            <person name="Wu L."/>
            <person name="Ma J."/>
        </authorList>
    </citation>
    <scope>NUCLEOTIDE SEQUENCE [LARGE SCALE GENOMIC DNA]</scope>
    <source>
        <strain evidence="4">CCUG 52537</strain>
    </source>
</reference>
<dbReference type="Pfam" id="PF07859">
    <property type="entry name" value="Abhydrolase_3"/>
    <property type="match status" value="1"/>
</dbReference>
<keyword evidence="4" id="KW-1185">Reference proteome</keyword>
<dbReference type="InterPro" id="IPR029058">
    <property type="entry name" value="AB_hydrolase_fold"/>
</dbReference>
<comment type="caution">
    <text evidence="3">The sequence shown here is derived from an EMBL/GenBank/DDBJ whole genome shotgun (WGS) entry which is preliminary data.</text>
</comment>
<dbReference type="GO" id="GO:0016787">
    <property type="term" value="F:hydrolase activity"/>
    <property type="evidence" value="ECO:0007669"/>
    <property type="project" value="UniProtKB-KW"/>
</dbReference>
<proteinExistence type="predicted"/>
<dbReference type="SUPFAM" id="SSF53474">
    <property type="entry name" value="alpha/beta-Hydrolases"/>
    <property type="match status" value="1"/>
</dbReference>
<organism evidence="3 4">
    <name type="scientific">Sphingosinicella xenopeptidilytica</name>
    <dbReference type="NCBI Taxonomy" id="364098"/>
    <lineage>
        <taxon>Bacteria</taxon>
        <taxon>Pseudomonadati</taxon>
        <taxon>Pseudomonadota</taxon>
        <taxon>Alphaproteobacteria</taxon>
        <taxon>Sphingomonadales</taxon>
        <taxon>Sphingosinicellaceae</taxon>
        <taxon>Sphingosinicella</taxon>
    </lineage>
</organism>
<dbReference type="InterPro" id="IPR050300">
    <property type="entry name" value="GDXG_lipolytic_enzyme"/>
</dbReference>
<dbReference type="Proteomes" id="UP001597124">
    <property type="component" value="Unassembled WGS sequence"/>
</dbReference>